<protein>
    <submittedName>
        <fullName evidence="5">Acetyltransferases, including N-acetylases of ribosomal proteins</fullName>
    </submittedName>
</protein>
<dbReference type="InterPro" id="IPR016181">
    <property type="entry name" value="Acyl_CoA_acyltransferase"/>
</dbReference>
<keyword evidence="6" id="KW-1185">Reference proteome</keyword>
<keyword evidence="5" id="KW-0687">Ribonucleoprotein</keyword>
<gene>
    <name evidence="5" type="ORF">CCALI_01830</name>
</gene>
<dbReference type="STRING" id="454171.CP488_02261"/>
<evidence type="ECO:0000256" key="2">
    <source>
        <dbReference type="ARBA" id="ARBA00023315"/>
    </source>
</evidence>
<dbReference type="PROSITE" id="PS51186">
    <property type="entry name" value="GNAT"/>
    <property type="match status" value="1"/>
</dbReference>
<reference evidence="6" key="1">
    <citation type="submission" date="2013-03" db="EMBL/GenBank/DDBJ databases">
        <title>Genome sequence of Chthonomonas calidirosea, the first sequenced genome from the Armatimonadetes phylum (formally candidate division OP10).</title>
        <authorList>
            <person name="Lee K.C.Y."/>
            <person name="Morgan X.C."/>
            <person name="Dunfield P.F."/>
            <person name="Tamas I."/>
            <person name="Houghton K.M."/>
            <person name="Vyssotski M."/>
            <person name="Ryan J.L.J."/>
            <person name="Lagutin K."/>
            <person name="McDonald I.R."/>
            <person name="Stott M.B."/>
        </authorList>
    </citation>
    <scope>NUCLEOTIDE SEQUENCE [LARGE SCALE GENOMIC DNA]</scope>
    <source>
        <strain evidence="6">DSM 23976 / ICMP 18418 / T49</strain>
    </source>
</reference>
<dbReference type="SUPFAM" id="SSF55729">
    <property type="entry name" value="Acyl-CoA N-acyltransferases (Nat)"/>
    <property type="match status" value="1"/>
</dbReference>
<dbReference type="Proteomes" id="UP000014227">
    <property type="component" value="Chromosome I"/>
</dbReference>
<dbReference type="Pfam" id="PF13302">
    <property type="entry name" value="Acetyltransf_3"/>
    <property type="match status" value="1"/>
</dbReference>
<keyword evidence="2" id="KW-0012">Acyltransferase</keyword>
<evidence type="ECO:0000256" key="1">
    <source>
        <dbReference type="ARBA" id="ARBA00022679"/>
    </source>
</evidence>
<dbReference type="PANTHER" id="PTHR43792">
    <property type="entry name" value="GNAT FAMILY, PUTATIVE (AFU_ORTHOLOGUE AFUA_3G00765)-RELATED-RELATED"/>
    <property type="match status" value="1"/>
</dbReference>
<dbReference type="FunCoup" id="S0EV82">
    <property type="interactions" value="8"/>
</dbReference>
<dbReference type="RefSeq" id="WP_016483169.1">
    <property type="nucleotide sequence ID" value="NC_021487.1"/>
</dbReference>
<dbReference type="eggNOG" id="COG1670">
    <property type="taxonomic scope" value="Bacteria"/>
</dbReference>
<name>S0EV82_CHTCT</name>
<dbReference type="KEGG" id="ccz:CCALI_01830"/>
<evidence type="ECO:0000313" key="5">
    <source>
        <dbReference type="EMBL" id="CCW35642.1"/>
    </source>
</evidence>
<proteinExistence type="inferred from homology"/>
<dbReference type="AlphaFoldDB" id="S0EV82"/>
<dbReference type="GO" id="GO:0005840">
    <property type="term" value="C:ribosome"/>
    <property type="evidence" value="ECO:0007669"/>
    <property type="project" value="UniProtKB-KW"/>
</dbReference>
<dbReference type="OrthoDB" id="509947at2"/>
<dbReference type="InterPro" id="IPR000182">
    <property type="entry name" value="GNAT_dom"/>
</dbReference>
<sequence>MEKETPLQQRATDLSQLRLLTERLLLRPFVLSDAPEVQRLASAPEIADTTSNIPHPYPEGAEEAWIAGHTAQIAAGTTYPFAIILREGETLVGAIDLRVECDHHRAEIGYWIGVPYWRQGYATEAARRVIAFGFDVLNLNRIYATYFTRNPASRRVMEKAGMHFEGVLREWIRKAGRYEDCGICAILRKDYKEAGKIGENLSVAP</sequence>
<comment type="similarity">
    <text evidence="3">Belongs to the acetyltransferase family. RimJ subfamily.</text>
</comment>
<feature type="domain" description="N-acetyltransferase" evidence="4">
    <location>
        <begin position="24"/>
        <end position="193"/>
    </location>
</feature>
<dbReference type="PANTHER" id="PTHR43792:SF8">
    <property type="entry name" value="[RIBOSOMAL PROTEIN US5]-ALANINE N-ACETYLTRANSFERASE"/>
    <property type="match status" value="1"/>
</dbReference>
<keyword evidence="1 5" id="KW-0808">Transferase</keyword>
<dbReference type="GO" id="GO:0016747">
    <property type="term" value="F:acyltransferase activity, transferring groups other than amino-acyl groups"/>
    <property type="evidence" value="ECO:0007669"/>
    <property type="project" value="InterPro"/>
</dbReference>
<dbReference type="Gene3D" id="3.40.630.30">
    <property type="match status" value="1"/>
</dbReference>
<evidence type="ECO:0000313" key="6">
    <source>
        <dbReference type="Proteomes" id="UP000014227"/>
    </source>
</evidence>
<organism evidence="5 6">
    <name type="scientific">Chthonomonas calidirosea (strain DSM 23976 / ICMP 18418 / T49)</name>
    <dbReference type="NCBI Taxonomy" id="1303518"/>
    <lineage>
        <taxon>Bacteria</taxon>
        <taxon>Bacillati</taxon>
        <taxon>Armatimonadota</taxon>
        <taxon>Chthonomonadia</taxon>
        <taxon>Chthonomonadales</taxon>
        <taxon>Chthonomonadaceae</taxon>
        <taxon>Chthonomonas</taxon>
    </lineage>
</organism>
<evidence type="ECO:0000256" key="3">
    <source>
        <dbReference type="ARBA" id="ARBA00038502"/>
    </source>
</evidence>
<dbReference type="EMBL" id="HF951689">
    <property type="protein sequence ID" value="CCW35642.1"/>
    <property type="molecule type" value="Genomic_DNA"/>
</dbReference>
<dbReference type="InParanoid" id="S0EV82"/>
<dbReference type="InterPro" id="IPR051531">
    <property type="entry name" value="N-acetyltransferase"/>
</dbReference>
<dbReference type="HOGENOM" id="CLU_013985_3_4_0"/>
<accession>S0EV82</accession>
<dbReference type="PATRIC" id="fig|1303518.3.peg.1890"/>
<keyword evidence="5" id="KW-0689">Ribosomal protein</keyword>
<evidence type="ECO:0000259" key="4">
    <source>
        <dbReference type="PROSITE" id="PS51186"/>
    </source>
</evidence>